<feature type="region of interest" description="Disordered" evidence="1">
    <location>
        <begin position="1"/>
        <end position="64"/>
    </location>
</feature>
<feature type="compositionally biased region" description="Low complexity" evidence="1">
    <location>
        <begin position="27"/>
        <end position="49"/>
    </location>
</feature>
<dbReference type="AlphaFoldDB" id="A0A495XRU5"/>
<dbReference type="RefSeq" id="WP_147431482.1">
    <property type="nucleotide sequence ID" value="NZ_RBXT01000001.1"/>
</dbReference>
<accession>A0A495XRU5</accession>
<protein>
    <submittedName>
        <fullName evidence="2">Uncharacterized protein</fullName>
    </submittedName>
</protein>
<evidence type="ECO:0000313" key="3">
    <source>
        <dbReference type="Proteomes" id="UP000278440"/>
    </source>
</evidence>
<name>A0A495XRU5_9MICO</name>
<evidence type="ECO:0000256" key="1">
    <source>
        <dbReference type="SAM" id="MobiDB-lite"/>
    </source>
</evidence>
<gene>
    <name evidence="2" type="ORF">DFJ68_0027</name>
</gene>
<dbReference type="Proteomes" id="UP000278440">
    <property type="component" value="Unassembled WGS sequence"/>
</dbReference>
<comment type="caution">
    <text evidence="2">The sequence shown here is derived from an EMBL/GenBank/DDBJ whole genome shotgun (WGS) entry which is preliminary data.</text>
</comment>
<sequence>MSVPPSHRHPAEGDPANDDSVVEHTGDATPAAAADAADAADAVPDAPAGPDEPPVDPDRPTNSA</sequence>
<organism evidence="2 3">
    <name type="scientific">Terracoccus luteus</name>
    <dbReference type="NCBI Taxonomy" id="53356"/>
    <lineage>
        <taxon>Bacteria</taxon>
        <taxon>Bacillati</taxon>
        <taxon>Actinomycetota</taxon>
        <taxon>Actinomycetes</taxon>
        <taxon>Micrococcales</taxon>
        <taxon>Intrasporangiaceae</taxon>
        <taxon>Terracoccus</taxon>
    </lineage>
</organism>
<keyword evidence="3" id="KW-1185">Reference proteome</keyword>
<reference evidence="2 3" key="1">
    <citation type="submission" date="2018-10" db="EMBL/GenBank/DDBJ databases">
        <title>Sequencing the genomes of 1000 actinobacteria strains.</title>
        <authorList>
            <person name="Klenk H.-P."/>
        </authorList>
    </citation>
    <scope>NUCLEOTIDE SEQUENCE [LARGE SCALE GENOMIC DNA]</scope>
    <source>
        <strain evidence="2 3">DSM 44267</strain>
    </source>
</reference>
<dbReference type="EMBL" id="RBXT01000001">
    <property type="protein sequence ID" value="RKT76632.1"/>
    <property type="molecule type" value="Genomic_DNA"/>
</dbReference>
<evidence type="ECO:0000313" key="2">
    <source>
        <dbReference type="EMBL" id="RKT76632.1"/>
    </source>
</evidence>
<proteinExistence type="predicted"/>